<name>A0A9D5B1Q1_PEA</name>
<dbReference type="Gramene" id="Psat03G0489200-T1">
    <property type="protein sequence ID" value="KAI5430478.1"/>
    <property type="gene ID" value="KIW84_034892"/>
</dbReference>
<gene>
    <name evidence="1" type="ORF">KIW84_034892</name>
</gene>
<comment type="caution">
    <text evidence="1">The sequence shown here is derived from an EMBL/GenBank/DDBJ whole genome shotgun (WGS) entry which is preliminary data.</text>
</comment>
<protein>
    <submittedName>
        <fullName evidence="1">Uncharacterized protein</fullName>
    </submittedName>
</protein>
<evidence type="ECO:0000313" key="2">
    <source>
        <dbReference type="Proteomes" id="UP001058974"/>
    </source>
</evidence>
<dbReference type="Proteomes" id="UP001058974">
    <property type="component" value="Chromosome 3"/>
</dbReference>
<accession>A0A9D5B1Q1</accession>
<reference evidence="1 2" key="1">
    <citation type="journal article" date="2022" name="Nat. Genet.">
        <title>Improved pea reference genome and pan-genome highlight genomic features and evolutionary characteristics.</title>
        <authorList>
            <person name="Yang T."/>
            <person name="Liu R."/>
            <person name="Luo Y."/>
            <person name="Hu S."/>
            <person name="Wang D."/>
            <person name="Wang C."/>
            <person name="Pandey M.K."/>
            <person name="Ge S."/>
            <person name="Xu Q."/>
            <person name="Li N."/>
            <person name="Li G."/>
            <person name="Huang Y."/>
            <person name="Saxena R.K."/>
            <person name="Ji Y."/>
            <person name="Li M."/>
            <person name="Yan X."/>
            <person name="He Y."/>
            <person name="Liu Y."/>
            <person name="Wang X."/>
            <person name="Xiang C."/>
            <person name="Varshney R.K."/>
            <person name="Ding H."/>
            <person name="Gao S."/>
            <person name="Zong X."/>
        </authorList>
    </citation>
    <scope>NUCLEOTIDE SEQUENCE [LARGE SCALE GENOMIC DNA]</scope>
    <source>
        <strain evidence="1 2">cv. Zhongwan 6</strain>
    </source>
</reference>
<dbReference type="EMBL" id="JAMSHJ010000003">
    <property type="protein sequence ID" value="KAI5430478.1"/>
    <property type="molecule type" value="Genomic_DNA"/>
</dbReference>
<dbReference type="AlphaFoldDB" id="A0A9D5B1Q1"/>
<keyword evidence="2" id="KW-1185">Reference proteome</keyword>
<organism evidence="1 2">
    <name type="scientific">Pisum sativum</name>
    <name type="common">Garden pea</name>
    <name type="synonym">Lathyrus oleraceus</name>
    <dbReference type="NCBI Taxonomy" id="3888"/>
    <lineage>
        <taxon>Eukaryota</taxon>
        <taxon>Viridiplantae</taxon>
        <taxon>Streptophyta</taxon>
        <taxon>Embryophyta</taxon>
        <taxon>Tracheophyta</taxon>
        <taxon>Spermatophyta</taxon>
        <taxon>Magnoliopsida</taxon>
        <taxon>eudicotyledons</taxon>
        <taxon>Gunneridae</taxon>
        <taxon>Pentapetalae</taxon>
        <taxon>rosids</taxon>
        <taxon>fabids</taxon>
        <taxon>Fabales</taxon>
        <taxon>Fabaceae</taxon>
        <taxon>Papilionoideae</taxon>
        <taxon>50 kb inversion clade</taxon>
        <taxon>NPAAA clade</taxon>
        <taxon>Hologalegina</taxon>
        <taxon>IRL clade</taxon>
        <taxon>Fabeae</taxon>
        <taxon>Lathyrus</taxon>
    </lineage>
</organism>
<evidence type="ECO:0000313" key="1">
    <source>
        <dbReference type="EMBL" id="KAI5430478.1"/>
    </source>
</evidence>
<proteinExistence type="predicted"/>
<sequence>MEAVLPVEVQILSLRVLMDVKLEEAEWVRTRINEITFSGTIKDLAEVFSGTIEDLAELKVEGGFEEKPDGLSFKNWSVLAGLLVTFAEQIQPQRRVWKSGDFANRSWNR</sequence>